<accession>A0A135SLL6</accession>
<reference evidence="2 3" key="1">
    <citation type="submission" date="2014-02" db="EMBL/GenBank/DDBJ databases">
        <title>The genome sequence of Colletotrichum salicis CBS 607.94.</title>
        <authorList>
            <person name="Baroncelli R."/>
            <person name="Thon M.R."/>
        </authorList>
    </citation>
    <scope>NUCLEOTIDE SEQUENCE [LARGE SCALE GENOMIC DNA]</scope>
    <source>
        <strain evidence="2 3">CBS 607.94</strain>
    </source>
</reference>
<dbReference type="STRING" id="1209931.A0A135SLL6"/>
<feature type="compositionally biased region" description="Low complexity" evidence="1">
    <location>
        <begin position="352"/>
        <end position="372"/>
    </location>
</feature>
<dbReference type="PANTHER" id="PTHR31904">
    <property type="entry name" value="BYPASS OF STOP CODON PROTEIN 5-RELATED"/>
    <property type="match status" value="1"/>
</dbReference>
<protein>
    <submittedName>
        <fullName evidence="2">Arrestin</fullName>
    </submittedName>
</protein>
<proteinExistence type="predicted"/>
<dbReference type="InterPro" id="IPR039634">
    <property type="entry name" value="Bul1-like"/>
</dbReference>
<comment type="caution">
    <text evidence="2">The sequence shown here is derived from an EMBL/GenBank/DDBJ whole genome shotgun (WGS) entry which is preliminary data.</text>
</comment>
<organism evidence="2 3">
    <name type="scientific">Colletotrichum salicis</name>
    <dbReference type="NCBI Taxonomy" id="1209931"/>
    <lineage>
        <taxon>Eukaryota</taxon>
        <taxon>Fungi</taxon>
        <taxon>Dikarya</taxon>
        <taxon>Ascomycota</taxon>
        <taxon>Pezizomycotina</taxon>
        <taxon>Sordariomycetes</taxon>
        <taxon>Hypocreomycetidae</taxon>
        <taxon>Glomerellales</taxon>
        <taxon>Glomerellaceae</taxon>
        <taxon>Colletotrichum</taxon>
        <taxon>Colletotrichum acutatum species complex</taxon>
    </lineage>
</organism>
<dbReference type="Proteomes" id="UP000070121">
    <property type="component" value="Unassembled WGS sequence"/>
</dbReference>
<evidence type="ECO:0000313" key="2">
    <source>
        <dbReference type="EMBL" id="KXH36772.1"/>
    </source>
</evidence>
<dbReference type="PANTHER" id="PTHR31904:SF1">
    <property type="entry name" value="BYPASS OF STOP CODON PROTEIN 5-RELATED"/>
    <property type="match status" value="1"/>
</dbReference>
<evidence type="ECO:0000313" key="3">
    <source>
        <dbReference type="Proteomes" id="UP000070121"/>
    </source>
</evidence>
<keyword evidence="3" id="KW-1185">Reference proteome</keyword>
<name>A0A135SLL6_9PEZI</name>
<dbReference type="Gene3D" id="2.60.40.640">
    <property type="match status" value="1"/>
</dbReference>
<gene>
    <name evidence="2" type="ORF">CSAL01_10366</name>
</gene>
<sequence>MSSHSDMSSVISFARQPASTRKQSIEVKINDHYSSKVYTSGNPISGEVTITPSHDSRFDFVQIILLGISRTRLDAVQIPQLSSHTFLKLEMPIPASAYPVPRIFEAGRAYTIPFNFVIPHQLTLSACTHKAQSDYIQDYHMRLPPTMGGWERDDMAPDMAQIQYVIKARVVRQDELGGKPTKVMEDTHHIKVLPRSPENPPLNITKQDRNYALSKTKTIRKNIFSSKQGTVTAATAQPGAVCLTADGRGASEGSVLVNLNFEPTSADILPPKVSTVSAKVQAQTWYGAAPMSSLPNMGNSQEAYAMTQQLAYQTSVSLFSTSVDKVAWRQQLASTARRDSGYSSDGMREGSPSDSDSQSQSQRQSQRQSNSRRSSKDRSSPIFHKAALQIPFKLPTARKTFIPTFHACLVSRTYTLQLTLVVGDSKINLNIPLQIALEPPVQLDSLDMGLPSFEAVMAQQEESDADAFLQPRLMQQPAPEFQGTAVLPSYGDLSARRGEVSAT</sequence>
<dbReference type="InterPro" id="IPR014752">
    <property type="entry name" value="Arrestin-like_C"/>
</dbReference>
<dbReference type="AlphaFoldDB" id="A0A135SLL6"/>
<dbReference type="OrthoDB" id="2283785at2759"/>
<dbReference type="EMBL" id="JFFI01002346">
    <property type="protein sequence ID" value="KXH36772.1"/>
    <property type="molecule type" value="Genomic_DNA"/>
</dbReference>
<feature type="region of interest" description="Disordered" evidence="1">
    <location>
        <begin position="334"/>
        <end position="380"/>
    </location>
</feature>
<evidence type="ECO:0000256" key="1">
    <source>
        <dbReference type="SAM" id="MobiDB-lite"/>
    </source>
</evidence>